<keyword evidence="1" id="KW-0472">Membrane</keyword>
<dbReference type="Proteomes" id="UP000530928">
    <property type="component" value="Unassembled WGS sequence"/>
</dbReference>
<reference evidence="2 3" key="1">
    <citation type="submission" date="2020-07" db="EMBL/GenBank/DDBJ databases">
        <title>Genomic Encyclopedia of Type Strains, Phase IV (KMG-IV): sequencing the most valuable type-strain genomes for metagenomic binning, comparative biology and taxonomic classification.</title>
        <authorList>
            <person name="Goeker M."/>
        </authorList>
    </citation>
    <scope>NUCLEOTIDE SEQUENCE [LARGE SCALE GENOMIC DNA]</scope>
    <source>
        <strain evidence="2 3">DSM 45533</strain>
    </source>
</reference>
<evidence type="ECO:0000313" key="3">
    <source>
        <dbReference type="Proteomes" id="UP000530928"/>
    </source>
</evidence>
<keyword evidence="1" id="KW-0812">Transmembrane</keyword>
<dbReference type="EMBL" id="JACDUR010000004">
    <property type="protein sequence ID" value="MBA2892823.1"/>
    <property type="molecule type" value="Genomic_DNA"/>
</dbReference>
<protein>
    <submittedName>
        <fullName evidence="2">Uncharacterized protein</fullName>
    </submittedName>
</protein>
<comment type="caution">
    <text evidence="2">The sequence shown here is derived from an EMBL/GenBank/DDBJ whole genome shotgun (WGS) entry which is preliminary data.</text>
</comment>
<feature type="transmembrane region" description="Helical" evidence="1">
    <location>
        <begin position="34"/>
        <end position="56"/>
    </location>
</feature>
<organism evidence="2 3">
    <name type="scientific">Nonomuraea soli</name>
    <dbReference type="NCBI Taxonomy" id="1032476"/>
    <lineage>
        <taxon>Bacteria</taxon>
        <taxon>Bacillati</taxon>
        <taxon>Actinomycetota</taxon>
        <taxon>Actinomycetes</taxon>
        <taxon>Streptosporangiales</taxon>
        <taxon>Streptosporangiaceae</taxon>
        <taxon>Nonomuraea</taxon>
    </lineage>
</organism>
<dbReference type="AlphaFoldDB" id="A0A7W0HRB2"/>
<evidence type="ECO:0000256" key="1">
    <source>
        <dbReference type="SAM" id="Phobius"/>
    </source>
</evidence>
<evidence type="ECO:0000313" key="2">
    <source>
        <dbReference type="EMBL" id="MBA2892823.1"/>
    </source>
</evidence>
<sequence length="57" mass="6263">MSDQHLDPAGNTQQFRAYANRVDNEATQPKQRSMVLPVIAVVLAIAIVGVVAYLLLR</sequence>
<keyword evidence="1" id="KW-1133">Transmembrane helix</keyword>
<gene>
    <name evidence="2" type="ORF">HNR30_004177</name>
</gene>
<dbReference type="RefSeq" id="WP_181611543.1">
    <property type="nucleotide sequence ID" value="NZ_BAABAM010000003.1"/>
</dbReference>
<name>A0A7W0HRB2_9ACTN</name>
<proteinExistence type="predicted"/>
<keyword evidence="3" id="KW-1185">Reference proteome</keyword>
<accession>A0A7W0HRB2</accession>